<gene>
    <name evidence="1" type="ORF">CBM2634_U110012</name>
</gene>
<sequence length="60" mass="6969">MMSYVRFGDVRGFFAERPRPHNIAEWGVVLGRKAVRRIRPGCLIMDLRNGSWQSDTMFAI</sequence>
<dbReference type="AlphaFoldDB" id="A0A375JEQ7"/>
<evidence type="ECO:0000313" key="1">
    <source>
        <dbReference type="EMBL" id="SPS02483.1"/>
    </source>
</evidence>
<accession>A0A375JEQ7</accession>
<dbReference type="Proteomes" id="UP000256805">
    <property type="component" value="Unassembled WGS sequence"/>
</dbReference>
<reference evidence="1 2" key="1">
    <citation type="submission" date="2018-01" db="EMBL/GenBank/DDBJ databases">
        <authorList>
            <person name="Gaut B.S."/>
            <person name="Morton B.R."/>
            <person name="Clegg M.T."/>
            <person name="Duvall M.R."/>
        </authorList>
    </citation>
    <scope>NUCLEOTIDE SEQUENCE [LARGE SCALE GENOMIC DNA]</scope>
    <source>
        <strain evidence="1">Cupriavidus taiwanensis cmp 52</strain>
    </source>
</reference>
<proteinExistence type="predicted"/>
<protein>
    <submittedName>
        <fullName evidence="1">Uncharacterized protein</fullName>
    </submittedName>
</protein>
<organism evidence="1 2">
    <name type="scientific">Cupriavidus taiwanensis</name>
    <dbReference type="NCBI Taxonomy" id="164546"/>
    <lineage>
        <taxon>Bacteria</taxon>
        <taxon>Pseudomonadati</taxon>
        <taxon>Pseudomonadota</taxon>
        <taxon>Betaproteobacteria</taxon>
        <taxon>Burkholderiales</taxon>
        <taxon>Burkholderiaceae</taxon>
        <taxon>Cupriavidus</taxon>
    </lineage>
</organism>
<dbReference type="EMBL" id="OVTA01000074">
    <property type="protein sequence ID" value="SPS02483.1"/>
    <property type="molecule type" value="Genomic_DNA"/>
</dbReference>
<name>A0A375JEQ7_9BURK</name>
<evidence type="ECO:0000313" key="2">
    <source>
        <dbReference type="Proteomes" id="UP000256805"/>
    </source>
</evidence>